<dbReference type="Pfam" id="PF00069">
    <property type="entry name" value="Pkinase"/>
    <property type="match status" value="1"/>
</dbReference>
<gene>
    <name evidence="7" type="ORF">Ahu01nite_012170</name>
</gene>
<keyword evidence="3 4" id="KW-0067">ATP-binding</keyword>
<evidence type="ECO:0000313" key="7">
    <source>
        <dbReference type="EMBL" id="GIE18115.1"/>
    </source>
</evidence>
<evidence type="ECO:0000256" key="3">
    <source>
        <dbReference type="ARBA" id="ARBA00022840"/>
    </source>
</evidence>
<dbReference type="PANTHER" id="PTHR45832:SF22">
    <property type="entry name" value="SERINE_THREONINE-PROTEIN KINASE SAMKA-RELATED"/>
    <property type="match status" value="1"/>
</dbReference>
<organism evidence="7 8">
    <name type="scientific">Winogradskya humida</name>
    <dbReference type="NCBI Taxonomy" id="113566"/>
    <lineage>
        <taxon>Bacteria</taxon>
        <taxon>Bacillati</taxon>
        <taxon>Actinomycetota</taxon>
        <taxon>Actinomycetes</taxon>
        <taxon>Micromonosporales</taxon>
        <taxon>Micromonosporaceae</taxon>
        <taxon>Winogradskya</taxon>
    </lineage>
</organism>
<comment type="similarity">
    <text evidence="1">Belongs to the protein kinase superfamily. STE Ser/Thr protein kinase family. STE20 subfamily.</text>
</comment>
<accession>A0ABQ3ZHS1</accession>
<dbReference type="InterPro" id="IPR008271">
    <property type="entry name" value="Ser/Thr_kinase_AS"/>
</dbReference>
<protein>
    <recommendedName>
        <fullName evidence="6">Protein kinase domain-containing protein</fullName>
    </recommendedName>
</protein>
<dbReference type="InterPro" id="IPR017441">
    <property type="entry name" value="Protein_kinase_ATP_BS"/>
</dbReference>
<dbReference type="PANTHER" id="PTHR45832">
    <property type="entry name" value="SERINE/THREONINE-PROTEIN KINASE SAMKA-RELATED-RELATED"/>
    <property type="match status" value="1"/>
</dbReference>
<evidence type="ECO:0000256" key="1">
    <source>
        <dbReference type="ARBA" id="ARBA00008874"/>
    </source>
</evidence>
<keyword evidence="2 4" id="KW-0547">Nucleotide-binding</keyword>
<dbReference type="InterPro" id="IPR051931">
    <property type="entry name" value="PAK3-like"/>
</dbReference>
<evidence type="ECO:0000256" key="4">
    <source>
        <dbReference type="PROSITE-ProRule" id="PRU10141"/>
    </source>
</evidence>
<dbReference type="RefSeq" id="WP_203835367.1">
    <property type="nucleotide sequence ID" value="NZ_BAAATV010000004.1"/>
</dbReference>
<feature type="domain" description="Protein kinase" evidence="6">
    <location>
        <begin position="27"/>
        <end position="281"/>
    </location>
</feature>
<feature type="binding site" evidence="4">
    <location>
        <position position="56"/>
    </location>
    <ligand>
        <name>ATP</name>
        <dbReference type="ChEBI" id="CHEBI:30616"/>
    </ligand>
</feature>
<feature type="region of interest" description="Disordered" evidence="5">
    <location>
        <begin position="287"/>
        <end position="320"/>
    </location>
</feature>
<evidence type="ECO:0000313" key="8">
    <source>
        <dbReference type="Proteomes" id="UP000603200"/>
    </source>
</evidence>
<comment type="caution">
    <text evidence="7">The sequence shown here is derived from an EMBL/GenBank/DDBJ whole genome shotgun (WGS) entry which is preliminary data.</text>
</comment>
<evidence type="ECO:0000256" key="5">
    <source>
        <dbReference type="SAM" id="MobiDB-lite"/>
    </source>
</evidence>
<reference evidence="7 8" key="1">
    <citation type="submission" date="2021-01" db="EMBL/GenBank/DDBJ databases">
        <title>Whole genome shotgun sequence of Actinoplanes humidus NBRC 14915.</title>
        <authorList>
            <person name="Komaki H."/>
            <person name="Tamura T."/>
        </authorList>
    </citation>
    <scope>NUCLEOTIDE SEQUENCE [LARGE SCALE GENOMIC DNA]</scope>
    <source>
        <strain evidence="7 8">NBRC 14915</strain>
    </source>
</reference>
<dbReference type="SUPFAM" id="SSF56112">
    <property type="entry name" value="Protein kinase-like (PK-like)"/>
    <property type="match status" value="1"/>
</dbReference>
<dbReference type="Proteomes" id="UP000603200">
    <property type="component" value="Unassembled WGS sequence"/>
</dbReference>
<evidence type="ECO:0000259" key="6">
    <source>
        <dbReference type="PROSITE" id="PS50011"/>
    </source>
</evidence>
<sequence length="503" mass="53445">MPPTPEPDDDDGIATADLSGRRVGSSYVLICPVGRGATGTVWRGLESSTGDQVAVKLLHEGLLQQPRLVSRFVQERSILKMVRHEHVVGVRDLFSVGESLGLAMDFVAGGSLRERLRREGTLEPGEAARLLAQVAAALAVAHGLGVVHRDVKPDNILLQTDGEREDVRLTDFGIARVLDSPGVTSSHAVVGTPHYMAPEAISGGEAAPAADVYALGIVLFELVSGRTPYAGEPFAVLRGHLDERPRRPVGMADAVWAVIARCLDKDPSRRPEATALRDSLVRLTREMEGVPAMPAPGKREPVRPLDPKDQAKRRPQNRPHDWAWGRRGFLVLILTCGLLTAGVIGSRAPSGRDAAGPPPTAQPAVVPRAKKIAENAPATWHCGDKFTSWELGHPLIAQPCHALGVVVRVAAHLDAPPGVRADVELSVREAASGGAVVAGPHTCEDVTFTGLDPRRDCGPATLDVPHGGRYVVTLSWHYRGGRILTGAGAGGNGGHTEGVPFDW</sequence>
<dbReference type="InterPro" id="IPR000719">
    <property type="entry name" value="Prot_kinase_dom"/>
</dbReference>
<name>A0ABQ3ZHS1_9ACTN</name>
<dbReference type="EMBL" id="BOMN01000013">
    <property type="protein sequence ID" value="GIE18115.1"/>
    <property type="molecule type" value="Genomic_DNA"/>
</dbReference>
<dbReference type="PROSITE" id="PS50011">
    <property type="entry name" value="PROTEIN_KINASE_DOM"/>
    <property type="match status" value="1"/>
</dbReference>
<keyword evidence="8" id="KW-1185">Reference proteome</keyword>
<dbReference type="PROSITE" id="PS00108">
    <property type="entry name" value="PROTEIN_KINASE_ST"/>
    <property type="match status" value="1"/>
</dbReference>
<dbReference type="SMART" id="SM00220">
    <property type="entry name" value="S_TKc"/>
    <property type="match status" value="1"/>
</dbReference>
<dbReference type="PROSITE" id="PS00107">
    <property type="entry name" value="PROTEIN_KINASE_ATP"/>
    <property type="match status" value="1"/>
</dbReference>
<evidence type="ECO:0000256" key="2">
    <source>
        <dbReference type="ARBA" id="ARBA00022741"/>
    </source>
</evidence>
<proteinExistence type="inferred from homology"/>
<dbReference type="InterPro" id="IPR011009">
    <property type="entry name" value="Kinase-like_dom_sf"/>
</dbReference>
<feature type="compositionally biased region" description="Basic and acidic residues" evidence="5">
    <location>
        <begin position="297"/>
        <end position="320"/>
    </location>
</feature>
<dbReference type="CDD" id="cd14014">
    <property type="entry name" value="STKc_PknB_like"/>
    <property type="match status" value="1"/>
</dbReference>
<dbReference type="Gene3D" id="1.10.510.10">
    <property type="entry name" value="Transferase(Phosphotransferase) domain 1"/>
    <property type="match status" value="1"/>
</dbReference>